<sequence>MIVFSMFSSIANMNLKLTNIMIVLHFISGNMNFIPTEEIDPNVDVIEIVGPNNDLIIGPIFTKFKKLEVLRIIESNVPAIGTHSLWGLKSLRILGIQYSIFFLITFNKFSRNNITQLSDDNFRGQDNLIELDLSGNVLERFPSAVFQYLTSLKILNLADNNIQELVQRLFYKLSKLTYLDLSGNPLDLLPPDVFRDIQDLLVLKCRRCKLNKINPQLYNLVKNLVELDLGENQFQYFETTEFSDLTHLKKLYLDRNELPVIVNKFFTFQKSLEVLDISHNRLARIPNLAFQNLYNLSFIDISYNKLKVIEEQCLSSLISLETFNISGNIHIEFDVLLKELEVLENLKSLSIADLNLRGTIDLFHIQHLTFLNLSGNSLTSNDLRFLDSLLDSKDLKLDLSRNGFSDFDIMNVEHLSSIKDVNLDYNPIVCDQCHMGPLINRSKELTWKSIPICFLPENLRGNSINSLDVQLLEECIDFQNYECFTNINIVLTIQMKAKAEKLIV</sequence>
<evidence type="ECO:0000313" key="4">
    <source>
        <dbReference type="EMBL" id="SSX20429.1"/>
    </source>
</evidence>
<dbReference type="SMART" id="SM00369">
    <property type="entry name" value="LRR_TYP"/>
    <property type="match status" value="7"/>
</dbReference>
<reference evidence="4" key="1">
    <citation type="submission" date="2018-07" db="EMBL/GenBank/DDBJ databases">
        <authorList>
            <person name="Quirk P.G."/>
            <person name="Krulwich T.A."/>
        </authorList>
    </citation>
    <scope>NUCLEOTIDE SEQUENCE</scope>
</reference>
<evidence type="ECO:0000256" key="2">
    <source>
        <dbReference type="ARBA" id="ARBA00022729"/>
    </source>
</evidence>
<protein>
    <submittedName>
        <fullName evidence="4">CSON001459 protein</fullName>
    </submittedName>
</protein>
<gene>
    <name evidence="4" type="primary">CSON001459</name>
</gene>
<keyword evidence="1" id="KW-0433">Leucine-rich repeat</keyword>
<dbReference type="PANTHER" id="PTHR24369:SF210">
    <property type="entry name" value="CHAOPTIN-RELATED"/>
    <property type="match status" value="1"/>
</dbReference>
<dbReference type="InterPro" id="IPR050541">
    <property type="entry name" value="LRR_TM_domain-containing"/>
</dbReference>
<dbReference type="Gene3D" id="3.80.10.10">
    <property type="entry name" value="Ribonuclease Inhibitor"/>
    <property type="match status" value="3"/>
</dbReference>
<organism evidence="4">
    <name type="scientific">Culicoides sonorensis</name>
    <name type="common">Biting midge</name>
    <dbReference type="NCBI Taxonomy" id="179676"/>
    <lineage>
        <taxon>Eukaryota</taxon>
        <taxon>Metazoa</taxon>
        <taxon>Ecdysozoa</taxon>
        <taxon>Arthropoda</taxon>
        <taxon>Hexapoda</taxon>
        <taxon>Insecta</taxon>
        <taxon>Pterygota</taxon>
        <taxon>Neoptera</taxon>
        <taxon>Endopterygota</taxon>
        <taxon>Diptera</taxon>
        <taxon>Nematocera</taxon>
        <taxon>Chironomoidea</taxon>
        <taxon>Ceratopogonidae</taxon>
        <taxon>Ceratopogoninae</taxon>
        <taxon>Culicoides</taxon>
        <taxon>Monoculicoides</taxon>
    </lineage>
</organism>
<keyword evidence="3" id="KW-0677">Repeat</keyword>
<dbReference type="PROSITE" id="PS51450">
    <property type="entry name" value="LRR"/>
    <property type="match status" value="3"/>
</dbReference>
<evidence type="ECO:0000256" key="3">
    <source>
        <dbReference type="ARBA" id="ARBA00022737"/>
    </source>
</evidence>
<dbReference type="EMBL" id="UFQT01000121">
    <property type="protein sequence ID" value="SSX20429.1"/>
    <property type="molecule type" value="Genomic_DNA"/>
</dbReference>
<dbReference type="PANTHER" id="PTHR24369">
    <property type="entry name" value="ANTIGEN BSP, PUTATIVE-RELATED"/>
    <property type="match status" value="1"/>
</dbReference>
<dbReference type="InterPro" id="IPR003591">
    <property type="entry name" value="Leu-rich_rpt_typical-subtyp"/>
</dbReference>
<dbReference type="GO" id="GO:0005886">
    <property type="term" value="C:plasma membrane"/>
    <property type="evidence" value="ECO:0007669"/>
    <property type="project" value="TreeGrafter"/>
</dbReference>
<dbReference type="InterPro" id="IPR001611">
    <property type="entry name" value="Leu-rich_rpt"/>
</dbReference>
<evidence type="ECO:0000256" key="1">
    <source>
        <dbReference type="ARBA" id="ARBA00022614"/>
    </source>
</evidence>
<dbReference type="SMART" id="SM00365">
    <property type="entry name" value="LRR_SD22"/>
    <property type="match status" value="5"/>
</dbReference>
<dbReference type="AlphaFoldDB" id="A0A336LUR9"/>
<proteinExistence type="predicted"/>
<dbReference type="VEuPathDB" id="VectorBase:CSON001459"/>
<dbReference type="Pfam" id="PF13516">
    <property type="entry name" value="LRR_6"/>
    <property type="match status" value="1"/>
</dbReference>
<keyword evidence="2" id="KW-0732">Signal</keyword>
<dbReference type="Pfam" id="PF13855">
    <property type="entry name" value="LRR_8"/>
    <property type="match status" value="3"/>
</dbReference>
<dbReference type="SUPFAM" id="SSF52058">
    <property type="entry name" value="L domain-like"/>
    <property type="match status" value="1"/>
</dbReference>
<dbReference type="Pfam" id="PF00560">
    <property type="entry name" value="LRR_1"/>
    <property type="match status" value="1"/>
</dbReference>
<name>A0A336LUR9_CULSO</name>
<dbReference type="InterPro" id="IPR032675">
    <property type="entry name" value="LRR_dom_sf"/>
</dbReference>
<accession>A0A336LUR9</accession>